<dbReference type="NCBIfam" id="TIGR01313">
    <property type="entry name" value="therm_gnt_kin"/>
    <property type="match status" value="1"/>
</dbReference>
<gene>
    <name evidence="11" type="ORF">Cba03nite_04900</name>
</gene>
<name>A0A8J3JEF2_9ACTN</name>
<dbReference type="InterPro" id="IPR006001">
    <property type="entry name" value="Therm_gnt_kin"/>
</dbReference>
<dbReference type="GO" id="GO:0005737">
    <property type="term" value="C:cytoplasm"/>
    <property type="evidence" value="ECO:0007669"/>
    <property type="project" value="TreeGrafter"/>
</dbReference>
<dbReference type="AlphaFoldDB" id="A0A8J3JEF2"/>
<comment type="similarity">
    <text evidence="2 10">Belongs to the gluconokinase GntK/GntV family.</text>
</comment>
<comment type="catalytic activity">
    <reaction evidence="9 10">
        <text>D-gluconate + ATP = 6-phospho-D-gluconate + ADP + H(+)</text>
        <dbReference type="Rhea" id="RHEA:19433"/>
        <dbReference type="ChEBI" id="CHEBI:15378"/>
        <dbReference type="ChEBI" id="CHEBI:18391"/>
        <dbReference type="ChEBI" id="CHEBI:30616"/>
        <dbReference type="ChEBI" id="CHEBI:58759"/>
        <dbReference type="ChEBI" id="CHEBI:456216"/>
        <dbReference type="EC" id="2.7.1.12"/>
    </reaction>
</comment>
<dbReference type="PANTHER" id="PTHR43442:SF3">
    <property type="entry name" value="GLUCONOKINASE-RELATED"/>
    <property type="match status" value="1"/>
</dbReference>
<dbReference type="Gene3D" id="3.40.50.300">
    <property type="entry name" value="P-loop containing nucleotide triphosphate hydrolases"/>
    <property type="match status" value="1"/>
</dbReference>
<dbReference type="EMBL" id="BONF01000004">
    <property type="protein sequence ID" value="GIF79141.1"/>
    <property type="molecule type" value="Genomic_DNA"/>
</dbReference>
<dbReference type="SUPFAM" id="SSF52540">
    <property type="entry name" value="P-loop containing nucleoside triphosphate hydrolases"/>
    <property type="match status" value="1"/>
</dbReference>
<keyword evidence="4 10" id="KW-0808">Transferase</keyword>
<keyword evidence="8" id="KW-0311">Gluconate utilization</keyword>
<dbReference type="PANTHER" id="PTHR43442">
    <property type="entry name" value="GLUCONOKINASE-RELATED"/>
    <property type="match status" value="1"/>
</dbReference>
<dbReference type="CDD" id="cd02021">
    <property type="entry name" value="GntK"/>
    <property type="match status" value="1"/>
</dbReference>
<evidence type="ECO:0000313" key="11">
    <source>
        <dbReference type="EMBL" id="GIF79141.1"/>
    </source>
</evidence>
<evidence type="ECO:0000256" key="8">
    <source>
        <dbReference type="ARBA" id="ARBA00023064"/>
    </source>
</evidence>
<evidence type="ECO:0000256" key="9">
    <source>
        <dbReference type="ARBA" id="ARBA00048090"/>
    </source>
</evidence>
<evidence type="ECO:0000256" key="5">
    <source>
        <dbReference type="ARBA" id="ARBA00022741"/>
    </source>
</evidence>
<dbReference type="GO" id="GO:0046316">
    <property type="term" value="F:gluconokinase activity"/>
    <property type="evidence" value="ECO:0007669"/>
    <property type="project" value="UniProtKB-EC"/>
</dbReference>
<accession>A0A8J3JEF2</accession>
<evidence type="ECO:0000256" key="2">
    <source>
        <dbReference type="ARBA" id="ARBA00008420"/>
    </source>
</evidence>
<evidence type="ECO:0000256" key="7">
    <source>
        <dbReference type="ARBA" id="ARBA00022840"/>
    </source>
</evidence>
<evidence type="ECO:0000313" key="12">
    <source>
        <dbReference type="Proteomes" id="UP000601223"/>
    </source>
</evidence>
<dbReference type="RefSeq" id="WP_239125403.1">
    <property type="nucleotide sequence ID" value="NZ_BONF01000004.1"/>
</dbReference>
<dbReference type="FunFam" id="3.40.50.300:FF:000522">
    <property type="entry name" value="Gluconokinase"/>
    <property type="match status" value="1"/>
</dbReference>
<comment type="caution">
    <text evidence="11">The sequence shown here is derived from an EMBL/GenBank/DDBJ whole genome shotgun (WGS) entry which is preliminary data.</text>
</comment>
<proteinExistence type="inferred from homology"/>
<evidence type="ECO:0000256" key="1">
    <source>
        <dbReference type="ARBA" id="ARBA00004761"/>
    </source>
</evidence>
<dbReference type="InterPro" id="IPR031322">
    <property type="entry name" value="Shikimate/glucono_kinase"/>
</dbReference>
<dbReference type="Proteomes" id="UP000601223">
    <property type="component" value="Unassembled WGS sequence"/>
</dbReference>
<dbReference type="InterPro" id="IPR027417">
    <property type="entry name" value="P-loop_NTPase"/>
</dbReference>
<evidence type="ECO:0000256" key="6">
    <source>
        <dbReference type="ARBA" id="ARBA00022777"/>
    </source>
</evidence>
<evidence type="ECO:0000256" key="10">
    <source>
        <dbReference type="RuleBase" id="RU363066"/>
    </source>
</evidence>
<dbReference type="GO" id="GO:0005524">
    <property type="term" value="F:ATP binding"/>
    <property type="evidence" value="ECO:0007669"/>
    <property type="project" value="UniProtKB-KW"/>
</dbReference>
<keyword evidence="5 10" id="KW-0547">Nucleotide-binding</keyword>
<keyword evidence="6 10" id="KW-0418">Kinase</keyword>
<evidence type="ECO:0000256" key="3">
    <source>
        <dbReference type="ARBA" id="ARBA00012054"/>
    </source>
</evidence>
<dbReference type="EC" id="2.7.1.12" evidence="3 10"/>
<dbReference type="Pfam" id="PF01202">
    <property type="entry name" value="SKI"/>
    <property type="match status" value="1"/>
</dbReference>
<keyword evidence="12" id="KW-1185">Reference proteome</keyword>
<dbReference type="GO" id="GO:0019521">
    <property type="term" value="P:D-gluconate metabolic process"/>
    <property type="evidence" value="ECO:0007669"/>
    <property type="project" value="UniProtKB-KW"/>
</dbReference>
<keyword evidence="7 10" id="KW-0067">ATP-binding</keyword>
<sequence length="168" mass="18208">MSTSTLVMGVSGSGKTTVGTQIAKGLGAVFADGDDLHPQANVMKMSAGIPLTDEDREPWLRRCAEWLGRQQDEGVDAVLACSALKRYYRDILREAAPGLRIVYLDGSRELLASRLSHRPGHFFNPRLLDSQLADLQPPGADENAVVVPITLTPDEIVDRAVAELSRPS</sequence>
<organism evidence="11 12">
    <name type="scientific">Catellatospora bangladeshensis</name>
    <dbReference type="NCBI Taxonomy" id="310355"/>
    <lineage>
        <taxon>Bacteria</taxon>
        <taxon>Bacillati</taxon>
        <taxon>Actinomycetota</taxon>
        <taxon>Actinomycetes</taxon>
        <taxon>Micromonosporales</taxon>
        <taxon>Micromonosporaceae</taxon>
        <taxon>Catellatospora</taxon>
    </lineage>
</organism>
<evidence type="ECO:0000256" key="4">
    <source>
        <dbReference type="ARBA" id="ARBA00022679"/>
    </source>
</evidence>
<protein>
    <recommendedName>
        <fullName evidence="3 10">Gluconokinase</fullName>
        <ecNumber evidence="3 10">2.7.1.12</ecNumber>
    </recommendedName>
</protein>
<reference evidence="11 12" key="1">
    <citation type="submission" date="2021-01" db="EMBL/GenBank/DDBJ databases">
        <title>Whole genome shotgun sequence of Catellatospora bangladeshensis NBRC 107357.</title>
        <authorList>
            <person name="Komaki H."/>
            <person name="Tamura T."/>
        </authorList>
    </citation>
    <scope>NUCLEOTIDE SEQUENCE [LARGE SCALE GENOMIC DNA]</scope>
    <source>
        <strain evidence="11 12">NBRC 107357</strain>
    </source>
</reference>
<comment type="pathway">
    <text evidence="1">Carbohydrate acid metabolism.</text>
</comment>